<evidence type="ECO:0000256" key="5">
    <source>
        <dbReference type="ARBA" id="ARBA00022755"/>
    </source>
</evidence>
<dbReference type="Pfam" id="PF01808">
    <property type="entry name" value="AICARFT_IMPCHas"/>
    <property type="match status" value="1"/>
</dbReference>
<dbReference type="Gene3D" id="3.40.50.1380">
    <property type="entry name" value="Methylglyoxal synthase-like domain"/>
    <property type="match status" value="1"/>
</dbReference>
<dbReference type="SUPFAM" id="SSF52335">
    <property type="entry name" value="Methylglyoxal synthase-like"/>
    <property type="match status" value="1"/>
</dbReference>
<dbReference type="EC" id="2.1.2.3" evidence="8"/>
<keyword evidence="5 8" id="KW-0658">Purine biosynthesis</keyword>
<comment type="similarity">
    <text evidence="3 8">Belongs to the PurH family.</text>
</comment>
<keyword evidence="6 8" id="KW-0378">Hydrolase</keyword>
<dbReference type="GO" id="GO:0004643">
    <property type="term" value="F:phosphoribosylaminoimidazolecarboxamide formyltransferase activity"/>
    <property type="evidence" value="ECO:0007669"/>
    <property type="project" value="UniProtKB-EC"/>
</dbReference>
<evidence type="ECO:0000313" key="10">
    <source>
        <dbReference type="EMBL" id="MBY8880430.1"/>
    </source>
</evidence>
<dbReference type="PANTHER" id="PTHR11692">
    <property type="entry name" value="BIFUNCTIONAL PURINE BIOSYNTHESIS PROTEIN PURH"/>
    <property type="match status" value="1"/>
</dbReference>
<dbReference type="CDD" id="cd01421">
    <property type="entry name" value="IMPCH"/>
    <property type="match status" value="1"/>
</dbReference>
<dbReference type="InterPro" id="IPR016193">
    <property type="entry name" value="Cytidine_deaminase-like"/>
</dbReference>
<dbReference type="SMART" id="SM00851">
    <property type="entry name" value="MGS"/>
    <property type="match status" value="1"/>
</dbReference>
<evidence type="ECO:0000256" key="2">
    <source>
        <dbReference type="ARBA" id="ARBA00004954"/>
    </source>
</evidence>
<dbReference type="Gene3D" id="3.40.140.20">
    <property type="match status" value="2"/>
</dbReference>
<dbReference type="Pfam" id="PF02142">
    <property type="entry name" value="MGS"/>
    <property type="match status" value="1"/>
</dbReference>
<dbReference type="RefSeq" id="WP_222965452.1">
    <property type="nucleotide sequence ID" value="NZ_JAINZZ010000031.1"/>
</dbReference>
<dbReference type="PIRSF" id="PIRSF000414">
    <property type="entry name" value="AICARFT_IMPCHas"/>
    <property type="match status" value="1"/>
</dbReference>
<dbReference type="PROSITE" id="PS51855">
    <property type="entry name" value="MGS"/>
    <property type="match status" value="1"/>
</dbReference>
<keyword evidence="4 8" id="KW-0808">Transferase</keyword>
<accession>A0ABS7QB70</accession>
<comment type="pathway">
    <text evidence="2 8">Purine metabolism; IMP biosynthesis via de novo pathway; 5-formamido-1-(5-phospho-D-ribosyl)imidazole-4-carboxamide from 5-amino-1-(5-phospho-D-ribosyl)imidazole-4-carboxamide (10-formyl THF route): step 1/1.</text>
</comment>
<comment type="domain">
    <text evidence="8">The IMP cyclohydrolase activity resides in the N-terminal region.</text>
</comment>
<dbReference type="EC" id="3.5.4.10" evidence="8"/>
<dbReference type="NCBIfam" id="NF002049">
    <property type="entry name" value="PRK00881.1"/>
    <property type="match status" value="1"/>
</dbReference>
<dbReference type="PANTHER" id="PTHR11692:SF0">
    <property type="entry name" value="BIFUNCTIONAL PURINE BIOSYNTHESIS PROTEIN ATIC"/>
    <property type="match status" value="1"/>
</dbReference>
<dbReference type="GO" id="GO:0003937">
    <property type="term" value="F:IMP cyclohydrolase activity"/>
    <property type="evidence" value="ECO:0007669"/>
    <property type="project" value="UniProtKB-EC"/>
</dbReference>
<dbReference type="NCBIfam" id="TIGR00355">
    <property type="entry name" value="purH"/>
    <property type="match status" value="1"/>
</dbReference>
<evidence type="ECO:0000256" key="7">
    <source>
        <dbReference type="ARBA" id="ARBA00023268"/>
    </source>
</evidence>
<dbReference type="InterPro" id="IPR036914">
    <property type="entry name" value="MGS-like_dom_sf"/>
</dbReference>
<keyword evidence="11" id="KW-1185">Reference proteome</keyword>
<comment type="caution">
    <text evidence="10">The sequence shown here is derived from an EMBL/GenBank/DDBJ whole genome shotgun (WGS) entry which is preliminary data.</text>
</comment>
<dbReference type="SUPFAM" id="SSF53927">
    <property type="entry name" value="Cytidine deaminase-like"/>
    <property type="match status" value="1"/>
</dbReference>
<feature type="domain" description="MGS-like" evidence="9">
    <location>
        <begin position="6"/>
        <end position="159"/>
    </location>
</feature>
<proteinExistence type="inferred from homology"/>
<evidence type="ECO:0000256" key="3">
    <source>
        <dbReference type="ARBA" id="ARBA00007667"/>
    </source>
</evidence>
<dbReference type="InterPro" id="IPR011607">
    <property type="entry name" value="MGS-like_dom"/>
</dbReference>
<evidence type="ECO:0000256" key="6">
    <source>
        <dbReference type="ARBA" id="ARBA00022801"/>
    </source>
</evidence>
<name>A0ABS7QB70_9ACTN</name>
<evidence type="ECO:0000313" key="11">
    <source>
        <dbReference type="Proteomes" id="UP000778578"/>
    </source>
</evidence>
<reference evidence="10 11" key="1">
    <citation type="submission" date="2021-08" db="EMBL/GenBank/DDBJ databases">
        <title>WGS of actinomycetes from Thailand.</title>
        <authorList>
            <person name="Thawai C."/>
        </authorList>
    </citation>
    <scope>NUCLEOTIDE SEQUENCE [LARGE SCALE GENOMIC DNA]</scope>
    <source>
        <strain evidence="10 11">PLK6-54</strain>
    </source>
</reference>
<comment type="pathway">
    <text evidence="1 8">Purine metabolism; IMP biosynthesis via de novo pathway; IMP from 5-formamido-1-(5-phospho-D-ribosyl)imidazole-4-carboxamide: step 1/1.</text>
</comment>
<dbReference type="EMBL" id="JAINZZ010000031">
    <property type="protein sequence ID" value="MBY8880430.1"/>
    <property type="molecule type" value="Genomic_DNA"/>
</dbReference>
<comment type="catalytic activity">
    <reaction evidence="8">
        <text>(6R)-10-formyltetrahydrofolate + 5-amino-1-(5-phospho-beta-D-ribosyl)imidazole-4-carboxamide = 5-formamido-1-(5-phospho-D-ribosyl)imidazole-4-carboxamide + (6S)-5,6,7,8-tetrahydrofolate</text>
        <dbReference type="Rhea" id="RHEA:22192"/>
        <dbReference type="ChEBI" id="CHEBI:57453"/>
        <dbReference type="ChEBI" id="CHEBI:58467"/>
        <dbReference type="ChEBI" id="CHEBI:58475"/>
        <dbReference type="ChEBI" id="CHEBI:195366"/>
        <dbReference type="EC" id="2.1.2.3"/>
    </reaction>
</comment>
<comment type="catalytic activity">
    <reaction evidence="8">
        <text>IMP + H2O = 5-formamido-1-(5-phospho-D-ribosyl)imidazole-4-carboxamide</text>
        <dbReference type="Rhea" id="RHEA:18445"/>
        <dbReference type="ChEBI" id="CHEBI:15377"/>
        <dbReference type="ChEBI" id="CHEBI:58053"/>
        <dbReference type="ChEBI" id="CHEBI:58467"/>
        <dbReference type="EC" id="3.5.4.10"/>
    </reaction>
</comment>
<dbReference type="InterPro" id="IPR024051">
    <property type="entry name" value="AICAR_Tfase_dup_dom_sf"/>
</dbReference>
<evidence type="ECO:0000259" key="9">
    <source>
        <dbReference type="PROSITE" id="PS51855"/>
    </source>
</evidence>
<evidence type="ECO:0000256" key="8">
    <source>
        <dbReference type="HAMAP-Rule" id="MF_00139"/>
    </source>
</evidence>
<dbReference type="Proteomes" id="UP000778578">
    <property type="component" value="Unassembled WGS sequence"/>
</dbReference>
<protein>
    <recommendedName>
        <fullName evidence="8">Bifunctional purine biosynthesis protein PurH</fullName>
    </recommendedName>
    <domain>
        <recommendedName>
            <fullName evidence="8">Phosphoribosylaminoimidazolecarboxamide formyltransferase</fullName>
            <ecNumber evidence="8">2.1.2.3</ecNumber>
        </recommendedName>
        <alternativeName>
            <fullName evidence="8">AICAR transformylase</fullName>
        </alternativeName>
    </domain>
    <domain>
        <recommendedName>
            <fullName evidence="8">IMP cyclohydrolase</fullName>
            <ecNumber evidence="8">3.5.4.10</ecNumber>
        </recommendedName>
        <alternativeName>
            <fullName evidence="8">ATIC</fullName>
        </alternativeName>
        <alternativeName>
            <fullName evidence="8">IMP synthase</fullName>
        </alternativeName>
        <alternativeName>
            <fullName evidence="8">Inosinicase</fullName>
        </alternativeName>
    </domain>
</protein>
<dbReference type="HAMAP" id="MF_00139">
    <property type="entry name" value="PurH"/>
    <property type="match status" value="1"/>
</dbReference>
<dbReference type="SMART" id="SM00798">
    <property type="entry name" value="AICARFT_IMPCHas"/>
    <property type="match status" value="1"/>
</dbReference>
<dbReference type="InterPro" id="IPR002695">
    <property type="entry name" value="PurH-like"/>
</dbReference>
<evidence type="ECO:0000256" key="1">
    <source>
        <dbReference type="ARBA" id="ARBA00004844"/>
    </source>
</evidence>
<organism evidence="10 11">
    <name type="scientific">Actinacidiphila acidipaludis</name>
    <dbReference type="NCBI Taxonomy" id="2873382"/>
    <lineage>
        <taxon>Bacteria</taxon>
        <taxon>Bacillati</taxon>
        <taxon>Actinomycetota</taxon>
        <taxon>Actinomycetes</taxon>
        <taxon>Kitasatosporales</taxon>
        <taxon>Streptomycetaceae</taxon>
        <taxon>Actinacidiphila</taxon>
    </lineage>
</organism>
<evidence type="ECO:0000256" key="4">
    <source>
        <dbReference type="ARBA" id="ARBA00022679"/>
    </source>
</evidence>
<sequence length="528" mass="55666">MSADVTTTPGTQTKRPFRRALISVYDKTGLEELARGLHAAGVELVSTGSTAARIAAAGVPVTPVEELTGFPECLDGRVKTLHPKVHAGILADLRLADHRQQLADLQVQPFELVVVNLYPFKETVASGASDDECVEQIDIGGPSMVRGAAKNHPSVAVVTSPERYADVLAAVQDGGFDLATRKRLAAEAFRHTAAYDVAVASWFADGYAADGDSGFPEFTGATYRRKNTLRYGENPHQGAALYTDGSGGGLAEAEQLHGKEMSYNNYVDTESARRAAYDHDDPCVAIIKHANPCGIAVGADVAEAHRKAHACDPTSAFGGVIAVNRPVSVAMAEQVADIFTEVIVAPGYEDGAVEVLARKKNIRVLRCPEAPAAVTEQRPIEGGLLVQVKDRLQAAGDDPATWTLATGEALSAEDLAELAFAWRACRAVKSNAILLAKDGASVGVGMGQVNRVDSARLAVARAGAERAAGSYAASDAFFPFPDGFEVLAEAGVKAVVQPGGSVRDELVVEAAQKAGVTMYFTGTRHFFH</sequence>
<gene>
    <name evidence="8 10" type="primary">purH</name>
    <name evidence="10" type="ORF">K7862_22725</name>
</gene>
<keyword evidence="7 8" id="KW-0511">Multifunctional enzyme</keyword>